<dbReference type="Gene3D" id="3.40.50.300">
    <property type="entry name" value="P-loop containing nucleotide triphosphate hydrolases"/>
    <property type="match status" value="1"/>
</dbReference>
<dbReference type="Proteomes" id="UP000310108">
    <property type="component" value="Unassembled WGS sequence"/>
</dbReference>
<dbReference type="EMBL" id="PJEX01000917">
    <property type="protein sequence ID" value="TKW48532.1"/>
    <property type="molecule type" value="Genomic_DNA"/>
</dbReference>
<reference evidence="2 3" key="1">
    <citation type="journal article" date="2019" name="PLoS ONE">
        <title>Comparative genome analysis indicates high evolutionary potential of pathogenicity genes in Colletotrichum tanaceti.</title>
        <authorList>
            <person name="Lelwala R.V."/>
            <person name="Korhonen P.K."/>
            <person name="Young N.D."/>
            <person name="Scott J.B."/>
            <person name="Ades P.A."/>
            <person name="Gasser R.B."/>
            <person name="Taylor P.W.J."/>
        </authorList>
    </citation>
    <scope>NUCLEOTIDE SEQUENCE [LARGE SCALE GENOMIC DNA]</scope>
    <source>
        <strain evidence="2">BRIP57314</strain>
    </source>
</reference>
<feature type="region of interest" description="Disordered" evidence="1">
    <location>
        <begin position="1"/>
        <end position="23"/>
    </location>
</feature>
<proteinExistence type="predicted"/>
<dbReference type="OrthoDB" id="4758498at2759"/>
<dbReference type="STRING" id="1306861.A0A4U6WZG8"/>
<organism evidence="2 3">
    <name type="scientific">Colletotrichum tanaceti</name>
    <dbReference type="NCBI Taxonomy" id="1306861"/>
    <lineage>
        <taxon>Eukaryota</taxon>
        <taxon>Fungi</taxon>
        <taxon>Dikarya</taxon>
        <taxon>Ascomycota</taxon>
        <taxon>Pezizomycotina</taxon>
        <taxon>Sordariomycetes</taxon>
        <taxon>Hypocreomycetidae</taxon>
        <taxon>Glomerellales</taxon>
        <taxon>Glomerellaceae</taxon>
        <taxon>Colletotrichum</taxon>
        <taxon>Colletotrichum destructivum species complex</taxon>
    </lineage>
</organism>
<sequence length="212" mass="23858">MTPSCPTSDRVSDPVTGLSSGPTSPIGCRLHLRSAGPRPTLTPIEVSVDFNDKIISRILSPLRDDQKHDILWRIRRSLVNPQEGGSVIVLYGRYGHEGKSKLAEMITALIPDPSVRVSKDPFRDKSLWLESDAVMNLLEKRFLICDECNNRDGFSYNNVKRWTSGTPVTLEDGSPDGLLVAERASINNSISRRLVIYYMDKQMLEFEPVHKY</sequence>
<dbReference type="AlphaFoldDB" id="A0A4U6WZG8"/>
<keyword evidence="3" id="KW-1185">Reference proteome</keyword>
<name>A0A4U6WZG8_9PEZI</name>
<accession>A0A4U6WZG8</accession>
<dbReference type="InterPro" id="IPR027417">
    <property type="entry name" value="P-loop_NTPase"/>
</dbReference>
<evidence type="ECO:0000313" key="2">
    <source>
        <dbReference type="EMBL" id="TKW48532.1"/>
    </source>
</evidence>
<evidence type="ECO:0000256" key="1">
    <source>
        <dbReference type="SAM" id="MobiDB-lite"/>
    </source>
</evidence>
<gene>
    <name evidence="2" type="ORF">CTA1_10681</name>
</gene>
<evidence type="ECO:0000313" key="3">
    <source>
        <dbReference type="Proteomes" id="UP000310108"/>
    </source>
</evidence>
<comment type="caution">
    <text evidence="2">The sequence shown here is derived from an EMBL/GenBank/DDBJ whole genome shotgun (WGS) entry which is preliminary data.</text>
</comment>
<protein>
    <submittedName>
        <fullName evidence="2">Uncharacterized protein</fullName>
    </submittedName>
</protein>